<comment type="caution">
    <text evidence="2">The sequence shown here is derived from an EMBL/GenBank/DDBJ whole genome shotgun (WGS) entry which is preliminary data.</text>
</comment>
<feature type="region of interest" description="Disordered" evidence="1">
    <location>
        <begin position="38"/>
        <end position="58"/>
    </location>
</feature>
<feature type="compositionally biased region" description="Low complexity" evidence="1">
    <location>
        <begin position="188"/>
        <end position="202"/>
    </location>
</feature>
<name>A0A2B7Y662_POLH7</name>
<dbReference type="OrthoDB" id="5294241at2759"/>
<organism evidence="2 3">
    <name type="scientific">Polytolypa hystricis (strain UAMH7299)</name>
    <dbReference type="NCBI Taxonomy" id="1447883"/>
    <lineage>
        <taxon>Eukaryota</taxon>
        <taxon>Fungi</taxon>
        <taxon>Dikarya</taxon>
        <taxon>Ascomycota</taxon>
        <taxon>Pezizomycotina</taxon>
        <taxon>Eurotiomycetes</taxon>
        <taxon>Eurotiomycetidae</taxon>
        <taxon>Onygenales</taxon>
        <taxon>Onygenales incertae sedis</taxon>
        <taxon>Polytolypa</taxon>
    </lineage>
</organism>
<evidence type="ECO:0000256" key="1">
    <source>
        <dbReference type="SAM" id="MobiDB-lite"/>
    </source>
</evidence>
<gene>
    <name evidence="2" type="ORF">AJ80_05176</name>
</gene>
<dbReference type="EMBL" id="PDNA01000073">
    <property type="protein sequence ID" value="PGH16491.1"/>
    <property type="molecule type" value="Genomic_DNA"/>
</dbReference>
<feature type="compositionally biased region" description="Low complexity" evidence="1">
    <location>
        <begin position="159"/>
        <end position="169"/>
    </location>
</feature>
<evidence type="ECO:0000313" key="2">
    <source>
        <dbReference type="EMBL" id="PGH16491.1"/>
    </source>
</evidence>
<keyword evidence="3" id="KW-1185">Reference proteome</keyword>
<sequence length="202" mass="22365">MAATSPTSIPQYHRNNMFYENHYSRSNMYYSYSFSNSTFSSPASLPPPPPPSPSDSLLDITPRKSSFSMTAGRSSACAFPSWPNRSSLYSDSESSASAYLSDEDLFFSDSPAPEAVIDEEEELTTEQQISRYNQAAEEQEQRVQYLANLHAHARAQQALRSAQLAAEQAGGKQRRKRRVHIEKKKRSSSSSSSSTNKSTASG</sequence>
<feature type="compositionally biased region" description="Basic residues" evidence="1">
    <location>
        <begin position="172"/>
        <end position="187"/>
    </location>
</feature>
<proteinExistence type="predicted"/>
<accession>A0A2B7Y662</accession>
<dbReference type="Proteomes" id="UP000224634">
    <property type="component" value="Unassembled WGS sequence"/>
</dbReference>
<reference evidence="2 3" key="1">
    <citation type="submission" date="2017-10" db="EMBL/GenBank/DDBJ databases">
        <title>Comparative genomics in systemic dimorphic fungi from Ajellomycetaceae.</title>
        <authorList>
            <person name="Munoz J.F."/>
            <person name="Mcewen J.G."/>
            <person name="Clay O.K."/>
            <person name="Cuomo C.A."/>
        </authorList>
    </citation>
    <scope>NUCLEOTIDE SEQUENCE [LARGE SCALE GENOMIC DNA]</scope>
    <source>
        <strain evidence="2 3">UAMH7299</strain>
    </source>
</reference>
<feature type="compositionally biased region" description="Pro residues" evidence="1">
    <location>
        <begin position="44"/>
        <end position="53"/>
    </location>
</feature>
<feature type="region of interest" description="Disordered" evidence="1">
    <location>
        <begin position="159"/>
        <end position="202"/>
    </location>
</feature>
<protein>
    <submittedName>
        <fullName evidence="2">Uncharacterized protein</fullName>
    </submittedName>
</protein>
<evidence type="ECO:0000313" key="3">
    <source>
        <dbReference type="Proteomes" id="UP000224634"/>
    </source>
</evidence>
<dbReference type="AlphaFoldDB" id="A0A2B7Y662"/>